<gene>
    <name evidence="1" type="ORF">F6B43_16295</name>
</gene>
<accession>A0A5J5IXG6</accession>
<reference evidence="2" key="1">
    <citation type="submission" date="2019-09" db="EMBL/GenBank/DDBJ databases">
        <title>Mumia zhuanghuii sp. nov. isolated from the intestinal contents of plateau pika (Ochotona curzoniae) in the Qinghai-Tibet plateau of China.</title>
        <authorList>
            <person name="Tian Z."/>
        </authorList>
    </citation>
    <scope>NUCLEOTIDE SEQUENCE [LARGE SCALE GENOMIC DNA]</scope>
    <source>
        <strain evidence="2">JCM 30598</strain>
    </source>
</reference>
<dbReference type="EMBL" id="VYSA01000004">
    <property type="protein sequence ID" value="KAA9105924.1"/>
    <property type="molecule type" value="Genomic_DNA"/>
</dbReference>
<sequence length="177" mass="20228">MTFTQVYELDDFDPSGFDGRWGMVLDESTVWDEATQEWVPELLKGQELNIRHEGDLQIYRIRVDIGDDLSVHMAYECTFGAARWVPYRLVQVDGDPNDPRLGPNATLKQGMRLGEPIAWIKQVYVDPRTQYRITRNPDGTAQYVMMRRLNEAGTRNVGTVLSADGVANVDKAFMRLD</sequence>
<dbReference type="RefSeq" id="WP_150450066.1">
    <property type="nucleotide sequence ID" value="NZ_VYSA01000004.1"/>
</dbReference>
<name>A0A5J5IXG6_9MICO</name>
<dbReference type="Proteomes" id="UP000325827">
    <property type="component" value="Unassembled WGS sequence"/>
</dbReference>
<protein>
    <submittedName>
        <fullName evidence="1">Uncharacterized protein</fullName>
    </submittedName>
</protein>
<comment type="caution">
    <text evidence="1">The sequence shown here is derived from an EMBL/GenBank/DDBJ whole genome shotgun (WGS) entry which is preliminary data.</text>
</comment>
<keyword evidence="2" id="KW-1185">Reference proteome</keyword>
<evidence type="ECO:0000313" key="1">
    <source>
        <dbReference type="EMBL" id="KAA9105924.1"/>
    </source>
</evidence>
<organism evidence="1 2">
    <name type="scientific">Microbacterium rhizomatis</name>
    <dbReference type="NCBI Taxonomy" id="1631477"/>
    <lineage>
        <taxon>Bacteria</taxon>
        <taxon>Bacillati</taxon>
        <taxon>Actinomycetota</taxon>
        <taxon>Actinomycetes</taxon>
        <taxon>Micrococcales</taxon>
        <taxon>Microbacteriaceae</taxon>
        <taxon>Microbacterium</taxon>
    </lineage>
</organism>
<dbReference type="OrthoDB" id="5183585at2"/>
<proteinExistence type="predicted"/>
<evidence type="ECO:0000313" key="2">
    <source>
        <dbReference type="Proteomes" id="UP000325827"/>
    </source>
</evidence>
<dbReference type="AlphaFoldDB" id="A0A5J5IXG6"/>